<dbReference type="CDD" id="cd00350">
    <property type="entry name" value="rubredoxin_like"/>
    <property type="match status" value="1"/>
</dbReference>
<dbReference type="GO" id="GO:0015095">
    <property type="term" value="F:magnesium ion transmembrane transporter activity"/>
    <property type="evidence" value="ECO:0007669"/>
    <property type="project" value="InterPro"/>
</dbReference>
<feature type="domain" description="CBS" evidence="2">
    <location>
        <begin position="75"/>
        <end position="134"/>
    </location>
</feature>
<evidence type="ECO:0000313" key="5">
    <source>
        <dbReference type="Proteomes" id="UP000258613"/>
    </source>
</evidence>
<dbReference type="OrthoDB" id="280213at2157"/>
<dbReference type="InterPro" id="IPR046342">
    <property type="entry name" value="CBS_dom_sf"/>
</dbReference>
<keyword evidence="5" id="KW-1185">Reference proteome</keyword>
<reference evidence="4" key="3">
    <citation type="journal article" date="2019" name="Int. J. Syst. Evol. Microbiol.">
        <title>Natronolimnobius sulfurireducens sp. nov. and Halalkaliarchaeum desulfuricum gen. nov., sp. nov., the first sulfur-respiring alkaliphilic haloarchaea from hypersaline alkaline lakes.</title>
        <authorList>
            <person name="Sorokin D.Y."/>
            <person name="Yakimov M."/>
            <person name="Messina E."/>
            <person name="Merkel A.Y."/>
            <person name="Bale N.J."/>
            <person name="Sinninghe Damste J.S."/>
        </authorList>
    </citation>
    <scope>NUCLEOTIDE SEQUENCE</scope>
    <source>
        <strain evidence="4">AArc-Mg</strain>
        <strain evidence="3">AArc1</strain>
    </source>
</reference>
<dbReference type="Gene3D" id="3.10.580.10">
    <property type="entry name" value="CBS-domain"/>
    <property type="match status" value="1"/>
</dbReference>
<dbReference type="KEGG" id="nan:AArc1_3023"/>
<keyword evidence="1" id="KW-0129">CBS domain</keyword>
<dbReference type="Pfam" id="PF23455">
    <property type="entry name" value="DUF7129"/>
    <property type="match status" value="1"/>
</dbReference>
<dbReference type="GeneID" id="37643609"/>
<accession>A0A346PII6</accession>
<evidence type="ECO:0000313" key="3">
    <source>
        <dbReference type="EMBL" id="AXR79331.1"/>
    </source>
</evidence>
<dbReference type="PANTHER" id="PTHR43773">
    <property type="entry name" value="MAGNESIUM TRANSPORTER MGTE"/>
    <property type="match status" value="1"/>
</dbReference>
<reference evidence="6" key="1">
    <citation type="submission" date="2017-10" db="EMBL/GenBank/DDBJ databases">
        <title>Phenotypic and genomic properties of facultatively anaerobic sulfur-reducing natronoarchaea from hypersaline soda lakes.</title>
        <authorList>
            <person name="Sorokin D.Y."/>
            <person name="Kublanov I.V."/>
            <person name="Roman P."/>
            <person name="Sinninghe Damste J.S."/>
            <person name="Golyshin P.N."/>
            <person name="Rojo D."/>
            <person name="Ciordia S."/>
            <person name="Mena Md.C."/>
            <person name="Ferrer M."/>
            <person name="Messina E."/>
            <person name="Smedile F."/>
            <person name="La Spada G."/>
            <person name="La Cono V."/>
            <person name="Yakimov M.M."/>
        </authorList>
    </citation>
    <scope>NUCLEOTIDE SEQUENCE [LARGE SCALE GENOMIC DNA]</scope>
    <source>
        <strain evidence="6">AArc1</strain>
    </source>
</reference>
<dbReference type="EMBL" id="CP027033">
    <property type="protein sequence ID" value="AXR83104.1"/>
    <property type="molecule type" value="Genomic_DNA"/>
</dbReference>
<dbReference type="NCBIfam" id="NF033497">
    <property type="entry name" value="rubre_like_arch"/>
    <property type="match status" value="1"/>
</dbReference>
<feature type="domain" description="CBS" evidence="2">
    <location>
        <begin position="9"/>
        <end position="73"/>
    </location>
</feature>
<sequence>MALTTARDILDDGVTAFETTTSVDDAIDSIRTSTADPEYTIYYAYVVDEDGALCGVASLRELLNADGETPVSSIATESVISVTDADPADHVAKVFARNKFMALPVVDDDSSELLGVIRPADVIEALDEESSKAVLAETFRDIEYDPAAESTYECFTCGTLIEAADNPGACPNCGGDVRHRRTTIE</sequence>
<dbReference type="AlphaFoldDB" id="A0A346PUA9"/>
<dbReference type="KEGG" id="nag:AArcMg_3117"/>
<dbReference type="Proteomes" id="UP000258707">
    <property type="component" value="Chromosome"/>
</dbReference>
<dbReference type="SUPFAM" id="SSF54631">
    <property type="entry name" value="CBS-domain pair"/>
    <property type="match status" value="1"/>
</dbReference>
<dbReference type="RefSeq" id="WP_117365309.1">
    <property type="nucleotide sequence ID" value="NZ_CP024047.1"/>
</dbReference>
<organism evidence="4 5">
    <name type="scientific">Natrarchaeobaculum sulfurireducens</name>
    <dbReference type="NCBI Taxonomy" id="2044521"/>
    <lineage>
        <taxon>Archaea</taxon>
        <taxon>Methanobacteriati</taxon>
        <taxon>Methanobacteriota</taxon>
        <taxon>Stenosarchaea group</taxon>
        <taxon>Halobacteria</taxon>
        <taxon>Halobacteriales</taxon>
        <taxon>Natrialbaceae</taxon>
        <taxon>Natrarchaeobaculum</taxon>
    </lineage>
</organism>
<dbReference type="PANTHER" id="PTHR43773:SF1">
    <property type="entry name" value="MAGNESIUM TRANSPORTER MGTE"/>
    <property type="match status" value="1"/>
</dbReference>
<dbReference type="SMART" id="SM00116">
    <property type="entry name" value="CBS"/>
    <property type="match status" value="2"/>
</dbReference>
<gene>
    <name evidence="3" type="ORF">AArc1_3023</name>
    <name evidence="4" type="ORF">AArcMg_3117</name>
</gene>
<name>A0A346PUA9_9EURY</name>
<dbReference type="InterPro" id="IPR006669">
    <property type="entry name" value="MgtE_transporter"/>
</dbReference>
<proteinExistence type="predicted"/>
<dbReference type="CDD" id="cd04606">
    <property type="entry name" value="CBS_pair_Mg_transporter"/>
    <property type="match status" value="1"/>
</dbReference>
<evidence type="ECO:0000313" key="4">
    <source>
        <dbReference type="EMBL" id="AXR83104.1"/>
    </source>
</evidence>
<reference evidence="5" key="2">
    <citation type="submission" date="2018-02" db="EMBL/GenBank/DDBJ databases">
        <title>Phenotypic and genomic properties of facultatively anaerobic sulfur-reducing natronoarchaea from hypersaline soda lakes.</title>
        <authorList>
            <person name="Sorokin D.Y."/>
            <person name="Kublanov I.V."/>
            <person name="Roman P."/>
            <person name="Sinninghe Damste J.S."/>
            <person name="Golyshin P.N."/>
            <person name="Rojo D."/>
            <person name="Ciordia S."/>
            <person name="Mena M.D.C."/>
            <person name="Ferrer M."/>
            <person name="Messina E."/>
            <person name="Smedile F."/>
            <person name="La Spada G."/>
            <person name="La Cono V."/>
            <person name="Yakimov M.M."/>
        </authorList>
    </citation>
    <scope>NUCLEOTIDE SEQUENCE [LARGE SCALE GENOMIC DNA]</scope>
    <source>
        <strain evidence="5">AArc-Mg</strain>
    </source>
</reference>
<evidence type="ECO:0000313" key="6">
    <source>
        <dbReference type="Proteomes" id="UP000258707"/>
    </source>
</evidence>
<accession>A0A346PUA9</accession>
<dbReference type="Proteomes" id="UP000258613">
    <property type="component" value="Chromosome"/>
</dbReference>
<dbReference type="InterPro" id="IPR055553">
    <property type="entry name" value="DUF7129"/>
</dbReference>
<dbReference type="GO" id="GO:0016020">
    <property type="term" value="C:membrane"/>
    <property type="evidence" value="ECO:0007669"/>
    <property type="project" value="InterPro"/>
</dbReference>
<evidence type="ECO:0000259" key="2">
    <source>
        <dbReference type="PROSITE" id="PS51371"/>
    </source>
</evidence>
<protein>
    <submittedName>
        <fullName evidence="3 4">Mg/Co/Ni transporter MgtE</fullName>
    </submittedName>
</protein>
<dbReference type="SUPFAM" id="SSF57802">
    <property type="entry name" value="Rubredoxin-like"/>
    <property type="match status" value="1"/>
</dbReference>
<evidence type="ECO:0000256" key="1">
    <source>
        <dbReference type="PROSITE-ProRule" id="PRU00703"/>
    </source>
</evidence>
<dbReference type="EMBL" id="CP024047">
    <property type="protein sequence ID" value="AXR79331.1"/>
    <property type="molecule type" value="Genomic_DNA"/>
</dbReference>
<dbReference type="InterPro" id="IPR000644">
    <property type="entry name" value="CBS_dom"/>
</dbReference>
<dbReference type="Pfam" id="PF00571">
    <property type="entry name" value="CBS"/>
    <property type="match status" value="2"/>
</dbReference>
<dbReference type="PROSITE" id="PS51371">
    <property type="entry name" value="CBS"/>
    <property type="match status" value="2"/>
</dbReference>